<dbReference type="GO" id="GO:0005886">
    <property type="term" value="C:plasma membrane"/>
    <property type="evidence" value="ECO:0007669"/>
    <property type="project" value="UniProtKB-SubCell"/>
</dbReference>
<dbReference type="EMBL" id="JH611156">
    <property type="protein sequence ID" value="EJP71864.1"/>
    <property type="molecule type" value="Genomic_DNA"/>
</dbReference>
<keyword evidence="6 7" id="KW-0472">Membrane</keyword>
<feature type="transmembrane region" description="Helical" evidence="7">
    <location>
        <begin position="132"/>
        <end position="153"/>
    </location>
</feature>
<dbReference type="GO" id="GO:0032259">
    <property type="term" value="P:methylation"/>
    <property type="evidence" value="ECO:0007669"/>
    <property type="project" value="UniProtKB-KW"/>
</dbReference>
<sequence length="269" mass="30584">MEFSSLELCIFVMLFLSIGSFVSTLIYRFSPKNNLSLYKLFIERSNCDQCKSQINSYHLIPIFGYIFQAGKCKKCNHKISIFYPITEIFFCLLGIGIIYTYGLSIFSAYLIMLSIGFYTLFFLDFKYLYLPLSINLSIFLIGFSGNVFFSFSLDETITFFNLSPITFSLSGFLIGYSFLFITNFLYKKISTENGIGGGDFILFGGIGSIFGPFSLGPILFISSLTGIIFHIAKKGKNSTEIPFGSFLILGSVIYFFIKRYELFKNYLVI</sequence>
<dbReference type="InterPro" id="IPR050882">
    <property type="entry name" value="Prepilin_peptidase/N-MTase"/>
</dbReference>
<keyword evidence="5 7" id="KW-1133">Transmembrane helix</keyword>
<feature type="transmembrane region" description="Helical" evidence="7">
    <location>
        <begin position="165"/>
        <end position="186"/>
    </location>
</feature>
<feature type="transmembrane region" description="Helical" evidence="7">
    <location>
        <begin position="6"/>
        <end position="29"/>
    </location>
</feature>
<feature type="transmembrane region" description="Helical" evidence="7">
    <location>
        <begin position="198"/>
        <end position="221"/>
    </location>
</feature>
<feature type="domain" description="Prepilin type IV endopeptidase peptidase" evidence="8">
    <location>
        <begin position="112"/>
        <end position="230"/>
    </location>
</feature>
<dbReference type="PANTHER" id="PTHR30487:SF0">
    <property type="entry name" value="PREPILIN LEADER PEPTIDASE_N-METHYLTRANSFERASE-RELATED"/>
    <property type="match status" value="1"/>
</dbReference>
<dbReference type="Pfam" id="PF01478">
    <property type="entry name" value="Peptidase_A24"/>
    <property type="match status" value="1"/>
</dbReference>
<dbReference type="InterPro" id="IPR010627">
    <property type="entry name" value="Prepilin_pept_A24_N"/>
</dbReference>
<name>J4KS05_9GAMM</name>
<feature type="transmembrane region" description="Helical" evidence="7">
    <location>
        <begin position="81"/>
        <end position="99"/>
    </location>
</feature>
<dbReference type="HOGENOM" id="CLU_057101_0_1_6"/>
<accession>J4KS05</accession>
<reference evidence="10 11" key="1">
    <citation type="journal article" date="2012" name="ISME J.">
        <title>Genomic insights to SAR86, an abundant and uncultivated marine bacterial lineage.</title>
        <authorList>
            <person name="Dupont C.L."/>
            <person name="Rusch D.B."/>
            <person name="Yooseph S."/>
            <person name="Lombardo M.J."/>
            <person name="Richter R.A."/>
            <person name="Valas R."/>
            <person name="Novotny M."/>
            <person name="Yee-Greenbaum J."/>
            <person name="Selengut J.D."/>
            <person name="Haft D.H."/>
            <person name="Halpern A.L."/>
            <person name="Lasken R.S."/>
            <person name="Nealson K."/>
            <person name="Friedman R."/>
            <person name="Venter J.C."/>
        </authorList>
    </citation>
    <scope>NUCLEOTIDE SEQUENCE [LARGE SCALE GENOMIC DNA]</scope>
</reference>
<dbReference type="PANTHER" id="PTHR30487">
    <property type="entry name" value="TYPE 4 PREPILIN-LIKE PROTEINS LEADER PEPTIDE-PROCESSING ENZYME"/>
    <property type="match status" value="1"/>
</dbReference>
<evidence type="ECO:0000256" key="3">
    <source>
        <dbReference type="ARBA" id="ARBA00022475"/>
    </source>
</evidence>
<evidence type="ECO:0000256" key="7">
    <source>
        <dbReference type="SAM" id="Phobius"/>
    </source>
</evidence>
<dbReference type="Gene3D" id="1.20.120.1220">
    <property type="match status" value="1"/>
</dbReference>
<evidence type="ECO:0000313" key="11">
    <source>
        <dbReference type="Proteomes" id="UP000010305"/>
    </source>
</evidence>
<evidence type="ECO:0000259" key="8">
    <source>
        <dbReference type="Pfam" id="PF01478"/>
    </source>
</evidence>
<gene>
    <name evidence="10" type="ORF">NT01SARS_0348</name>
</gene>
<feature type="transmembrane region" description="Helical" evidence="7">
    <location>
        <begin position="241"/>
        <end position="257"/>
    </location>
</feature>
<evidence type="ECO:0000256" key="4">
    <source>
        <dbReference type="ARBA" id="ARBA00022692"/>
    </source>
</evidence>
<keyword evidence="10" id="KW-0808">Transferase</keyword>
<keyword evidence="10" id="KW-0489">Methyltransferase</keyword>
<evidence type="ECO:0000256" key="2">
    <source>
        <dbReference type="ARBA" id="ARBA00005801"/>
    </source>
</evidence>
<evidence type="ECO:0000256" key="1">
    <source>
        <dbReference type="ARBA" id="ARBA00004651"/>
    </source>
</evidence>
<evidence type="ECO:0000256" key="6">
    <source>
        <dbReference type="ARBA" id="ARBA00023136"/>
    </source>
</evidence>
<dbReference type="GO" id="GO:0006465">
    <property type="term" value="P:signal peptide processing"/>
    <property type="evidence" value="ECO:0007669"/>
    <property type="project" value="TreeGrafter"/>
</dbReference>
<keyword evidence="3" id="KW-1003">Cell membrane</keyword>
<feature type="transmembrane region" description="Helical" evidence="7">
    <location>
        <begin position="105"/>
        <end position="125"/>
    </location>
</feature>
<evidence type="ECO:0000259" key="9">
    <source>
        <dbReference type="Pfam" id="PF06750"/>
    </source>
</evidence>
<dbReference type="InterPro" id="IPR000045">
    <property type="entry name" value="Prepilin_IV_endopep_pep"/>
</dbReference>
<evidence type="ECO:0000256" key="5">
    <source>
        <dbReference type="ARBA" id="ARBA00022989"/>
    </source>
</evidence>
<keyword evidence="4 7" id="KW-0812">Transmembrane</keyword>
<comment type="similarity">
    <text evidence="2">Belongs to the peptidase A24 family.</text>
</comment>
<organism evidence="10 11">
    <name type="scientific">SAR86 cluster bacterium SAR86A</name>
    <dbReference type="NCBI Taxonomy" id="1123866"/>
    <lineage>
        <taxon>Bacteria</taxon>
        <taxon>Pseudomonadati</taxon>
        <taxon>Pseudomonadota</taxon>
        <taxon>Gammaproteobacteria</taxon>
        <taxon>SAR86 cluster</taxon>
    </lineage>
</organism>
<protein>
    <submittedName>
        <fullName evidence="10">Type IV pili leader peptidase and methylase</fullName>
    </submittedName>
</protein>
<dbReference type="AlphaFoldDB" id="J4KS05"/>
<evidence type="ECO:0000313" key="10">
    <source>
        <dbReference type="EMBL" id="EJP71864.1"/>
    </source>
</evidence>
<proteinExistence type="inferred from homology"/>
<dbReference type="Proteomes" id="UP000010305">
    <property type="component" value="Unassembled WGS sequence"/>
</dbReference>
<dbReference type="GO" id="GO:0004190">
    <property type="term" value="F:aspartic-type endopeptidase activity"/>
    <property type="evidence" value="ECO:0007669"/>
    <property type="project" value="InterPro"/>
</dbReference>
<feature type="domain" description="Prepilin peptidase A24 N-terminal" evidence="9">
    <location>
        <begin position="16"/>
        <end position="99"/>
    </location>
</feature>
<comment type="subcellular location">
    <subcellularLocation>
        <location evidence="1">Cell membrane</location>
        <topology evidence="1">Multi-pass membrane protein</topology>
    </subcellularLocation>
</comment>
<dbReference type="Pfam" id="PF06750">
    <property type="entry name" value="A24_N_bact"/>
    <property type="match status" value="1"/>
</dbReference>
<dbReference type="STRING" id="1123866.NT01SARS_0348"/>
<dbReference type="GO" id="GO:0008168">
    <property type="term" value="F:methyltransferase activity"/>
    <property type="evidence" value="ECO:0007669"/>
    <property type="project" value="UniProtKB-KW"/>
</dbReference>